<reference evidence="1" key="2">
    <citation type="journal article" date="2015" name="Fish Shellfish Immunol.">
        <title>Early steps in the European eel (Anguilla anguilla)-Vibrio vulnificus interaction in the gills: Role of the RtxA13 toxin.</title>
        <authorList>
            <person name="Callol A."/>
            <person name="Pajuelo D."/>
            <person name="Ebbesson L."/>
            <person name="Teles M."/>
            <person name="MacKenzie S."/>
            <person name="Amaro C."/>
        </authorList>
    </citation>
    <scope>NUCLEOTIDE SEQUENCE</scope>
</reference>
<dbReference type="AlphaFoldDB" id="A0A0E9W388"/>
<dbReference type="EMBL" id="GBXM01023770">
    <property type="protein sequence ID" value="JAH84807.1"/>
    <property type="molecule type" value="Transcribed_RNA"/>
</dbReference>
<evidence type="ECO:0000313" key="1">
    <source>
        <dbReference type="EMBL" id="JAH84807.1"/>
    </source>
</evidence>
<name>A0A0E9W388_ANGAN</name>
<proteinExistence type="predicted"/>
<reference evidence="1" key="1">
    <citation type="submission" date="2014-11" db="EMBL/GenBank/DDBJ databases">
        <authorList>
            <person name="Amaro Gonzalez C."/>
        </authorList>
    </citation>
    <scope>NUCLEOTIDE SEQUENCE</scope>
</reference>
<organism evidence="1">
    <name type="scientific">Anguilla anguilla</name>
    <name type="common">European freshwater eel</name>
    <name type="synonym">Muraena anguilla</name>
    <dbReference type="NCBI Taxonomy" id="7936"/>
    <lineage>
        <taxon>Eukaryota</taxon>
        <taxon>Metazoa</taxon>
        <taxon>Chordata</taxon>
        <taxon>Craniata</taxon>
        <taxon>Vertebrata</taxon>
        <taxon>Euteleostomi</taxon>
        <taxon>Actinopterygii</taxon>
        <taxon>Neopterygii</taxon>
        <taxon>Teleostei</taxon>
        <taxon>Anguilliformes</taxon>
        <taxon>Anguillidae</taxon>
        <taxon>Anguilla</taxon>
    </lineage>
</organism>
<accession>A0A0E9W388</accession>
<sequence length="43" mass="4891">MDISMHGKLELQFVRDVHCTKVVLGHEVITSRHPARACKGSRF</sequence>
<protein>
    <submittedName>
        <fullName evidence="1">Uncharacterized protein</fullName>
    </submittedName>
</protein>